<name>A0A7R9MHM5_9ACAR</name>
<feature type="transmembrane region" description="Helical" evidence="2">
    <location>
        <begin position="390"/>
        <end position="411"/>
    </location>
</feature>
<feature type="compositionally biased region" description="Polar residues" evidence="1">
    <location>
        <begin position="91"/>
        <end position="113"/>
    </location>
</feature>
<feature type="transmembrane region" description="Helical" evidence="2">
    <location>
        <begin position="327"/>
        <end position="347"/>
    </location>
</feature>
<protein>
    <recommendedName>
        <fullName evidence="3">Transmembrane protein 127 transmembrane region domain-containing protein</fullName>
    </recommendedName>
</protein>
<feature type="compositionally biased region" description="Low complexity" evidence="1">
    <location>
        <begin position="44"/>
        <end position="53"/>
    </location>
</feature>
<evidence type="ECO:0000313" key="5">
    <source>
        <dbReference type="Proteomes" id="UP000728032"/>
    </source>
</evidence>
<dbReference type="GO" id="GO:0008285">
    <property type="term" value="P:negative regulation of cell population proliferation"/>
    <property type="evidence" value="ECO:0007669"/>
    <property type="project" value="InterPro"/>
</dbReference>
<dbReference type="EMBL" id="OC934918">
    <property type="protein sequence ID" value="CAD7660391.1"/>
    <property type="molecule type" value="Genomic_DNA"/>
</dbReference>
<keyword evidence="5" id="KW-1185">Reference proteome</keyword>
<feature type="non-terminal residue" evidence="4">
    <location>
        <position position="426"/>
    </location>
</feature>
<dbReference type="GO" id="GO:0016020">
    <property type="term" value="C:membrane"/>
    <property type="evidence" value="ECO:0007669"/>
    <property type="project" value="TreeGrafter"/>
</dbReference>
<dbReference type="EMBL" id="CAJPVJ010020093">
    <property type="protein sequence ID" value="CAG2177529.1"/>
    <property type="molecule type" value="Genomic_DNA"/>
</dbReference>
<gene>
    <name evidence="4" type="ORF">ONB1V03_LOCUS16959</name>
</gene>
<evidence type="ECO:0000313" key="4">
    <source>
        <dbReference type="EMBL" id="CAD7660391.1"/>
    </source>
</evidence>
<evidence type="ECO:0000256" key="1">
    <source>
        <dbReference type="SAM" id="MobiDB-lite"/>
    </source>
</evidence>
<dbReference type="Proteomes" id="UP000728032">
    <property type="component" value="Unassembled WGS sequence"/>
</dbReference>
<keyword evidence="2" id="KW-0472">Membrane</keyword>
<accession>A0A7R9MHM5</accession>
<dbReference type="Pfam" id="PF20517">
    <property type="entry name" value="TMEM127"/>
    <property type="match status" value="1"/>
</dbReference>
<dbReference type="InterPro" id="IPR046795">
    <property type="entry name" value="TMEM127_TM"/>
</dbReference>
<feature type="transmembrane region" description="Helical" evidence="2">
    <location>
        <begin position="292"/>
        <end position="315"/>
    </location>
</feature>
<dbReference type="AlphaFoldDB" id="A0A7R9MHM5"/>
<sequence>MSEPSTSHGLANGYHRIQAMVRRMPTRLRSLDISWIRMRRDGTHSSSTTATPAHDTRRSSDEPSIDTHGCHRRPPPPPPPPQPPPLRRESTQSLFGSADSSQASTLTAQSPTATGAGGGQQPLLSRPPHSHLYRHSSHYPLLLGSYNNWSAAREHRLIAHLTATDGNGVVAGGDHNADKERNVLSAIMSIVVIATLATALAQPKWFSINGGLCPRKYIGLQEFFYVGNFNGYHFDVNKAKSGTTHNHNNRQKTVDSDGVGHQVLTGETMLLYGVNGDLKNCVTPEIVTLQRLIIGLSFFAIMFNLIQFFFDTLGVRKKWLNAVRSHALGNILGVLLCVVIVGVAYLVSTLLEKQQHRLLKEQHRAAGAAAAPVSPDAMAANSHVEVKFELSYYLVTFSGLLAIIAAASNLLRRPQHYYIDATDAFW</sequence>
<organism evidence="4">
    <name type="scientific">Oppiella nova</name>
    <dbReference type="NCBI Taxonomy" id="334625"/>
    <lineage>
        <taxon>Eukaryota</taxon>
        <taxon>Metazoa</taxon>
        <taxon>Ecdysozoa</taxon>
        <taxon>Arthropoda</taxon>
        <taxon>Chelicerata</taxon>
        <taxon>Arachnida</taxon>
        <taxon>Acari</taxon>
        <taxon>Acariformes</taxon>
        <taxon>Sarcoptiformes</taxon>
        <taxon>Oribatida</taxon>
        <taxon>Brachypylina</taxon>
        <taxon>Oppioidea</taxon>
        <taxon>Oppiidae</taxon>
        <taxon>Oppiella</taxon>
    </lineage>
</organism>
<dbReference type="GO" id="GO:0032007">
    <property type="term" value="P:negative regulation of TOR signaling"/>
    <property type="evidence" value="ECO:0007669"/>
    <property type="project" value="InterPro"/>
</dbReference>
<evidence type="ECO:0000259" key="3">
    <source>
        <dbReference type="Pfam" id="PF20517"/>
    </source>
</evidence>
<proteinExistence type="predicted"/>
<dbReference type="InterPro" id="IPR033331">
    <property type="entry name" value="TMEM127"/>
</dbReference>
<keyword evidence="2" id="KW-1133">Transmembrane helix</keyword>
<dbReference type="PANTHER" id="PTHR28358:SF1">
    <property type="entry name" value="TRANSMEMBRANE PROTEIN 127"/>
    <property type="match status" value="1"/>
</dbReference>
<dbReference type="OrthoDB" id="10030622at2759"/>
<keyword evidence="2" id="KW-0812">Transmembrane</keyword>
<feature type="domain" description="Transmembrane protein 127 transmembrane region" evidence="3">
    <location>
        <begin position="281"/>
        <end position="411"/>
    </location>
</feature>
<reference evidence="4" key="1">
    <citation type="submission" date="2020-11" db="EMBL/GenBank/DDBJ databases">
        <authorList>
            <person name="Tran Van P."/>
        </authorList>
    </citation>
    <scope>NUCLEOTIDE SEQUENCE</scope>
</reference>
<evidence type="ECO:0000256" key="2">
    <source>
        <dbReference type="SAM" id="Phobius"/>
    </source>
</evidence>
<feature type="region of interest" description="Disordered" evidence="1">
    <location>
        <begin position="41"/>
        <end position="130"/>
    </location>
</feature>
<feature type="compositionally biased region" description="Pro residues" evidence="1">
    <location>
        <begin position="75"/>
        <end position="85"/>
    </location>
</feature>
<dbReference type="PANTHER" id="PTHR28358">
    <property type="entry name" value="TRANSMEMBRANE PROTEIN 127"/>
    <property type="match status" value="1"/>
</dbReference>